<evidence type="ECO:0000256" key="5">
    <source>
        <dbReference type="SAM" id="Coils"/>
    </source>
</evidence>
<evidence type="ECO:0000313" key="8">
    <source>
        <dbReference type="Proteomes" id="UP000635902"/>
    </source>
</evidence>
<dbReference type="PROSITE" id="PS50983">
    <property type="entry name" value="FE_B12_PBP"/>
    <property type="match status" value="1"/>
</dbReference>
<proteinExistence type="inferred from homology"/>
<evidence type="ECO:0000313" key="7">
    <source>
        <dbReference type="EMBL" id="MBF4552877.1"/>
    </source>
</evidence>
<dbReference type="SUPFAM" id="SSF53807">
    <property type="entry name" value="Helical backbone' metal receptor"/>
    <property type="match status" value="1"/>
</dbReference>
<comment type="caution">
    <text evidence="7">The sequence shown here is derived from an EMBL/GenBank/DDBJ whole genome shotgun (WGS) entry which is preliminary data.</text>
</comment>
<dbReference type="Gene3D" id="3.40.50.1980">
    <property type="entry name" value="Nitrogenase molybdenum iron protein domain"/>
    <property type="match status" value="2"/>
</dbReference>
<dbReference type="InterPro" id="IPR002491">
    <property type="entry name" value="ABC_transptr_periplasmic_BD"/>
</dbReference>
<keyword evidence="5" id="KW-0175">Coiled coil</keyword>
<dbReference type="PANTHER" id="PTHR30532">
    <property type="entry name" value="IRON III DICITRATE-BINDING PERIPLASMIC PROTEIN"/>
    <property type="match status" value="1"/>
</dbReference>
<keyword evidence="8" id="KW-1185">Reference proteome</keyword>
<evidence type="ECO:0000256" key="2">
    <source>
        <dbReference type="ARBA" id="ARBA00008814"/>
    </source>
</evidence>
<comment type="subcellular location">
    <subcellularLocation>
        <location evidence="1">Cell envelope</location>
    </subcellularLocation>
</comment>
<accession>A0ABR9ZHL9</accession>
<evidence type="ECO:0000256" key="1">
    <source>
        <dbReference type="ARBA" id="ARBA00004196"/>
    </source>
</evidence>
<dbReference type="PANTHER" id="PTHR30532:SF24">
    <property type="entry name" value="FERRIC ENTEROBACTIN-BINDING PERIPLASMIC PROTEIN FEPB"/>
    <property type="match status" value="1"/>
</dbReference>
<dbReference type="Pfam" id="PF01497">
    <property type="entry name" value="Peripla_BP_2"/>
    <property type="match status" value="1"/>
</dbReference>
<organism evidence="7 8">
    <name type="scientific">Corynebacterium suicordis DSM 45110</name>
    <dbReference type="NCBI Taxonomy" id="1121369"/>
    <lineage>
        <taxon>Bacteria</taxon>
        <taxon>Bacillati</taxon>
        <taxon>Actinomycetota</taxon>
        <taxon>Actinomycetes</taxon>
        <taxon>Mycobacteriales</taxon>
        <taxon>Corynebacteriaceae</taxon>
        <taxon>Corynebacterium</taxon>
    </lineage>
</organism>
<dbReference type="InterPro" id="IPR051313">
    <property type="entry name" value="Bact_iron-sidero_bind"/>
</dbReference>
<keyword evidence="4" id="KW-0732">Signal</keyword>
<protein>
    <submittedName>
        <fullName evidence="7">ABC transporter substrate-binding protein</fullName>
    </submittedName>
</protein>
<name>A0ABR9ZHL9_9CORY</name>
<keyword evidence="3" id="KW-0813">Transport</keyword>
<gene>
    <name evidence="7" type="ORF">IRY30_02120</name>
</gene>
<comment type="similarity">
    <text evidence="2">Belongs to the bacterial solute-binding protein 8 family.</text>
</comment>
<evidence type="ECO:0000259" key="6">
    <source>
        <dbReference type="PROSITE" id="PS50983"/>
    </source>
</evidence>
<evidence type="ECO:0000256" key="4">
    <source>
        <dbReference type="ARBA" id="ARBA00022729"/>
    </source>
</evidence>
<dbReference type="EMBL" id="JADKMY010000001">
    <property type="protein sequence ID" value="MBF4552877.1"/>
    <property type="molecule type" value="Genomic_DNA"/>
</dbReference>
<reference evidence="7 8" key="1">
    <citation type="submission" date="2020-10" db="EMBL/GenBank/DDBJ databases">
        <title>Novel species in genus Corynebacterium.</title>
        <authorList>
            <person name="Zhang G."/>
        </authorList>
    </citation>
    <scope>NUCLEOTIDE SEQUENCE [LARGE SCALE GENOMIC DNA]</scope>
    <source>
        <strain evidence="7 8">DSM 45110</strain>
    </source>
</reference>
<feature type="coiled-coil region" evidence="5">
    <location>
        <begin position="178"/>
        <end position="205"/>
    </location>
</feature>
<dbReference type="Proteomes" id="UP000635902">
    <property type="component" value="Unassembled WGS sequence"/>
</dbReference>
<feature type="domain" description="Fe/B12 periplasmic-binding" evidence="6">
    <location>
        <begin position="61"/>
        <end position="333"/>
    </location>
</feature>
<evidence type="ECO:0000256" key="3">
    <source>
        <dbReference type="ARBA" id="ARBA00022448"/>
    </source>
</evidence>
<sequence>MQRVDCPQLEFKGAELSIHFTRRSAMKMAAVVTASSLVLAGCSRGDSNEEASGGAENKDARVAAVGLGDADTLLALGVTPSLVSPWGAQGDVPANGVGPWSQELIGDAKPDVVYDTATGFTSEVLEKISANDPSQIIAVNQAVDQQAKTALEDIAPTTLKPEGTENWLVPWRDQVTTIADAVDKKDKGEELIKETEKAFEDFKSEHPELKGKKAAIVMPYDGKLGLYTSGDGRGQFIESMGFEIPQALEGDSGEFYRDIAPENFGDLNQVDYLFVLDYHGAADVLKDDVTFKNLPIMKEKKVVFMQEDVGNAMSMPNPVTIPWAINKFGEALK</sequence>